<sequence>MTGYCHSTITTGRRSRGASHVVLAARHRPHTSTERMTPILVKWIYSTLYLPYAVTAPLSFIEHWVQDIQRTSTCLDLTISLTGQTDSSHIVVAKPPMPFTVNPDELESPIRHGALSIDLTGDDMSHRYILNPLLRHSPPDGPLLLHMSPDEALWTTTAPLFLAGFAYRAPFPFAITELIVRSLAFPSPANLVAFFRGFPGLRRIQLVRVRREKPWTPYQPSTIHGVPDRPSHLTELHMLGGLHTLESCMSSVLLLHRLSET</sequence>
<protein>
    <submittedName>
        <fullName evidence="1">Uncharacterized protein</fullName>
    </submittedName>
</protein>
<keyword evidence="2" id="KW-1185">Reference proteome</keyword>
<gene>
    <name evidence="1" type="ORF">BD310DRAFT_935646</name>
</gene>
<evidence type="ECO:0000313" key="2">
    <source>
        <dbReference type="Proteomes" id="UP000292082"/>
    </source>
</evidence>
<accession>A0A4Q9PK68</accession>
<evidence type="ECO:0000313" key="1">
    <source>
        <dbReference type="EMBL" id="TBU54540.1"/>
    </source>
</evidence>
<dbReference type="Proteomes" id="UP000292082">
    <property type="component" value="Unassembled WGS sequence"/>
</dbReference>
<name>A0A4Q9PK68_9APHY</name>
<dbReference type="EMBL" id="ML145186">
    <property type="protein sequence ID" value="TBU54540.1"/>
    <property type="molecule type" value="Genomic_DNA"/>
</dbReference>
<proteinExistence type="predicted"/>
<dbReference type="AlphaFoldDB" id="A0A4Q9PK68"/>
<organism evidence="1 2">
    <name type="scientific">Dichomitus squalens</name>
    <dbReference type="NCBI Taxonomy" id="114155"/>
    <lineage>
        <taxon>Eukaryota</taxon>
        <taxon>Fungi</taxon>
        <taxon>Dikarya</taxon>
        <taxon>Basidiomycota</taxon>
        <taxon>Agaricomycotina</taxon>
        <taxon>Agaricomycetes</taxon>
        <taxon>Polyporales</taxon>
        <taxon>Polyporaceae</taxon>
        <taxon>Dichomitus</taxon>
    </lineage>
</organism>
<reference evidence="1 2" key="1">
    <citation type="submission" date="2019-01" db="EMBL/GenBank/DDBJ databases">
        <title>Draft genome sequences of three monokaryotic isolates of the white-rot basidiomycete fungus Dichomitus squalens.</title>
        <authorList>
            <consortium name="DOE Joint Genome Institute"/>
            <person name="Lopez S.C."/>
            <person name="Andreopoulos B."/>
            <person name="Pangilinan J."/>
            <person name="Lipzen A."/>
            <person name="Riley R."/>
            <person name="Ahrendt S."/>
            <person name="Ng V."/>
            <person name="Barry K."/>
            <person name="Daum C."/>
            <person name="Grigoriev I.V."/>
            <person name="Hilden K.S."/>
            <person name="Makela M.R."/>
            <person name="de Vries R.P."/>
        </authorList>
    </citation>
    <scope>NUCLEOTIDE SEQUENCE [LARGE SCALE GENOMIC DNA]</scope>
    <source>
        <strain evidence="1 2">CBS 464.89</strain>
    </source>
</reference>